<reference evidence="2 3" key="1">
    <citation type="journal article" date="2019" name="Int. J. Syst. Evol. Microbiol.">
        <title>The Global Catalogue of Microorganisms (GCM) 10K type strain sequencing project: providing services to taxonomists for standard genome sequencing and annotation.</title>
        <authorList>
            <consortium name="The Broad Institute Genomics Platform"/>
            <consortium name="The Broad Institute Genome Sequencing Center for Infectious Disease"/>
            <person name="Wu L."/>
            <person name="Ma J."/>
        </authorList>
    </citation>
    <scope>NUCLEOTIDE SEQUENCE [LARGE SCALE GENOMIC DNA]</scope>
    <source>
        <strain evidence="2 3">JCM 15313</strain>
    </source>
</reference>
<proteinExistence type="predicted"/>
<keyword evidence="1" id="KW-0732">Signal</keyword>
<evidence type="ECO:0000313" key="2">
    <source>
        <dbReference type="EMBL" id="GAA2003694.1"/>
    </source>
</evidence>
<feature type="chain" id="PRO_5046294716" evidence="1">
    <location>
        <begin position="23"/>
        <end position="71"/>
    </location>
</feature>
<dbReference type="Pfam" id="PF10783">
    <property type="entry name" value="DUF2599"/>
    <property type="match status" value="1"/>
</dbReference>
<gene>
    <name evidence="2" type="ORF">GCM10009799_33510</name>
</gene>
<dbReference type="RefSeq" id="WP_344163578.1">
    <property type="nucleotide sequence ID" value="NZ_BAAAPC010000014.1"/>
</dbReference>
<evidence type="ECO:0000313" key="3">
    <source>
        <dbReference type="Proteomes" id="UP001501585"/>
    </source>
</evidence>
<protein>
    <submittedName>
        <fullName evidence="2">Uncharacterized protein</fullName>
    </submittedName>
</protein>
<name>A0ABN2TCQ8_9ACTN</name>
<organism evidence="2 3">
    <name type="scientific">Nocardiopsis rhodophaea</name>
    <dbReference type="NCBI Taxonomy" id="280238"/>
    <lineage>
        <taxon>Bacteria</taxon>
        <taxon>Bacillati</taxon>
        <taxon>Actinomycetota</taxon>
        <taxon>Actinomycetes</taxon>
        <taxon>Streptosporangiales</taxon>
        <taxon>Nocardiopsidaceae</taxon>
        <taxon>Nocardiopsis</taxon>
    </lineage>
</organism>
<feature type="signal peptide" evidence="1">
    <location>
        <begin position="1"/>
        <end position="22"/>
    </location>
</feature>
<keyword evidence="3" id="KW-1185">Reference proteome</keyword>
<comment type="caution">
    <text evidence="2">The sequence shown here is derived from an EMBL/GenBank/DDBJ whole genome shotgun (WGS) entry which is preliminary data.</text>
</comment>
<sequence length="71" mass="7380">MSTVATASLVALGLATAPAAVANATADPRPIFKGTWNLESWRPNVGLAKTMAKKCNPYAEITCEQSGDGDE</sequence>
<dbReference type="InterPro" id="IPR019719">
    <property type="entry name" value="DUF2599"/>
</dbReference>
<accession>A0ABN2TCQ8</accession>
<evidence type="ECO:0000256" key="1">
    <source>
        <dbReference type="SAM" id="SignalP"/>
    </source>
</evidence>
<dbReference type="Proteomes" id="UP001501585">
    <property type="component" value="Unassembled WGS sequence"/>
</dbReference>
<dbReference type="EMBL" id="BAAAPC010000014">
    <property type="protein sequence ID" value="GAA2003694.1"/>
    <property type="molecule type" value="Genomic_DNA"/>
</dbReference>